<comment type="similarity">
    <text evidence="1 2">Belongs to the outer membrane factor (OMF) (TC 1.B.17) family.</text>
</comment>
<dbReference type="InterPro" id="IPR010131">
    <property type="entry name" value="MdtP/NodT-like"/>
</dbReference>
<evidence type="ECO:0000313" key="4">
    <source>
        <dbReference type="Proteomes" id="UP000698752"/>
    </source>
</evidence>
<keyword evidence="2" id="KW-0812">Transmembrane</keyword>
<accession>A0ABS5ENQ1</accession>
<evidence type="ECO:0000313" key="3">
    <source>
        <dbReference type="EMBL" id="MBR0652656.1"/>
    </source>
</evidence>
<comment type="caution">
    <text evidence="3">The sequence shown here is derived from an EMBL/GenBank/DDBJ whole genome shotgun (WGS) entry which is preliminary data.</text>
</comment>
<dbReference type="Gene3D" id="1.20.1600.10">
    <property type="entry name" value="Outer membrane efflux proteins (OEP)"/>
    <property type="match status" value="1"/>
</dbReference>
<keyword evidence="4" id="KW-1185">Reference proteome</keyword>
<dbReference type="EMBL" id="JAAEDI010000032">
    <property type="protein sequence ID" value="MBR0652656.1"/>
    <property type="molecule type" value="Genomic_DNA"/>
</dbReference>
<keyword evidence="2" id="KW-1134">Transmembrane beta strand</keyword>
<dbReference type="Gene3D" id="2.20.200.10">
    <property type="entry name" value="Outer membrane efflux proteins (OEP)"/>
    <property type="match status" value="1"/>
</dbReference>
<name>A0ABS5ENQ1_9PROT</name>
<protein>
    <submittedName>
        <fullName evidence="3">Efflux transporter outer membrane subunit</fullName>
    </submittedName>
</protein>
<dbReference type="SUPFAM" id="SSF56954">
    <property type="entry name" value="Outer membrane efflux proteins (OEP)"/>
    <property type="match status" value="1"/>
</dbReference>
<reference evidence="4" key="1">
    <citation type="journal article" date="2021" name="Syst. Appl. Microbiol.">
        <title>Roseomonas hellenica sp. nov., isolated from roots of wild-growing Alkanna tinctoria.</title>
        <authorList>
            <person name="Rat A."/>
            <person name="Naranjo H.D."/>
            <person name="Lebbe L."/>
            <person name="Cnockaert M."/>
            <person name="Krigas N."/>
            <person name="Grigoriadou K."/>
            <person name="Maloupa E."/>
            <person name="Willems A."/>
        </authorList>
    </citation>
    <scope>NUCLEOTIDE SEQUENCE [LARGE SCALE GENOMIC DNA]</scope>
    <source>
        <strain evidence="4">LMG 31159</strain>
    </source>
</reference>
<dbReference type="RefSeq" id="WP_211871374.1">
    <property type="nucleotide sequence ID" value="NZ_JAAEDI010000032.1"/>
</dbReference>
<dbReference type="PANTHER" id="PTHR30203">
    <property type="entry name" value="OUTER MEMBRANE CATION EFFLUX PROTEIN"/>
    <property type="match status" value="1"/>
</dbReference>
<keyword evidence="2" id="KW-0472">Membrane</keyword>
<evidence type="ECO:0000256" key="2">
    <source>
        <dbReference type="RuleBase" id="RU362097"/>
    </source>
</evidence>
<keyword evidence="2" id="KW-0564">Palmitate</keyword>
<dbReference type="Pfam" id="PF02321">
    <property type="entry name" value="OEP"/>
    <property type="match status" value="2"/>
</dbReference>
<organism evidence="3 4">
    <name type="scientific">Neoroseomonas terrae</name>
    <dbReference type="NCBI Taxonomy" id="424799"/>
    <lineage>
        <taxon>Bacteria</taxon>
        <taxon>Pseudomonadati</taxon>
        <taxon>Pseudomonadota</taxon>
        <taxon>Alphaproteobacteria</taxon>
        <taxon>Acetobacterales</taxon>
        <taxon>Acetobacteraceae</taxon>
        <taxon>Neoroseomonas</taxon>
    </lineage>
</organism>
<dbReference type="InterPro" id="IPR003423">
    <property type="entry name" value="OMP_efflux"/>
</dbReference>
<comment type="subcellular location">
    <subcellularLocation>
        <location evidence="2">Cell membrane</location>
        <topology evidence="2">Lipid-anchor</topology>
    </subcellularLocation>
</comment>
<sequence>MSEFVQSVPPPLRVGPAPRALLLTMALAACALPIEPADSGIAAPGRFVAGRAPAEAAPAPDPAWWRAFGAPELDRLMDAAMARNFDLAAAIARMRQADESLRIAGAQLLPLVEGSASIGRSRGTSATPGTPANAGRRYGGSLQASYQIDFWGGLAAQEQAARDSVTAAEFGIGTVALATQSAVASTLFDLLGAQEQLANQHENLRIADRTLGILRQRLSVGTATGLDVAQQESVVAQQRAQVPPLQQAVEANTYALAALAGMQPAEITVATQRLAGIRVPEIMPGLPAAVLARRPDVRLAEANLAAASADVTVARAALFPNIVLTAEGGLQSVALQTLLRPGATIYSIAAGLTQTIFDGGALRAQLAQTRARREELLANYQQTILAALRDTETSLSALQRSRETVTLQMARVQAAERAYDIADAQFRAGTIDLLTVLTTQSSLFNARLALTQAQTSRLQAAATLFTALGGGWTVGSIRAALAAAGGPTP</sequence>
<evidence type="ECO:0000256" key="1">
    <source>
        <dbReference type="ARBA" id="ARBA00007613"/>
    </source>
</evidence>
<dbReference type="Proteomes" id="UP000698752">
    <property type="component" value="Unassembled WGS sequence"/>
</dbReference>
<keyword evidence="2" id="KW-0449">Lipoprotein</keyword>
<dbReference type="PANTHER" id="PTHR30203:SF33">
    <property type="entry name" value="BLR4455 PROTEIN"/>
    <property type="match status" value="1"/>
</dbReference>
<proteinExistence type="inferred from homology"/>
<dbReference type="NCBIfam" id="TIGR01845">
    <property type="entry name" value="outer_NodT"/>
    <property type="match status" value="1"/>
</dbReference>
<gene>
    <name evidence="3" type="ORF">GXW78_23565</name>
</gene>